<feature type="transmembrane region" description="Helical" evidence="9">
    <location>
        <begin position="16"/>
        <end position="33"/>
    </location>
</feature>
<evidence type="ECO:0000256" key="3">
    <source>
        <dbReference type="ARBA" id="ARBA00022475"/>
    </source>
</evidence>
<comment type="caution">
    <text evidence="11">The sequence shown here is derived from an EMBL/GenBank/DDBJ whole genome shotgun (WGS) entry which is preliminary data.</text>
</comment>
<keyword evidence="7 9" id="KW-0472">Membrane</keyword>
<keyword evidence="2 8" id="KW-0813">Transport</keyword>
<organism evidence="11 12">
    <name type="scientific">Paraburkholderia steynii</name>
    <dbReference type="NCBI Taxonomy" id="1245441"/>
    <lineage>
        <taxon>Bacteria</taxon>
        <taxon>Pseudomonadati</taxon>
        <taxon>Pseudomonadota</taxon>
        <taxon>Betaproteobacteria</taxon>
        <taxon>Burkholderiales</taxon>
        <taxon>Burkholderiaceae</taxon>
        <taxon>Paraburkholderia</taxon>
    </lineage>
</organism>
<keyword evidence="12" id="KW-1185">Reference proteome</keyword>
<keyword evidence="6 9" id="KW-1133">Transmembrane helix</keyword>
<keyword evidence="3" id="KW-1003">Cell membrane</keyword>
<evidence type="ECO:0000256" key="4">
    <source>
        <dbReference type="ARBA" id="ARBA00022692"/>
    </source>
</evidence>
<comment type="similarity">
    <text evidence="8">Belongs to the exbB/tolQ family.</text>
</comment>
<proteinExistence type="inferred from homology"/>
<evidence type="ECO:0000256" key="1">
    <source>
        <dbReference type="ARBA" id="ARBA00004651"/>
    </source>
</evidence>
<dbReference type="Proteomes" id="UP000294200">
    <property type="component" value="Unassembled WGS sequence"/>
</dbReference>
<keyword evidence="4 9" id="KW-0812">Transmembrane</keyword>
<dbReference type="PANTHER" id="PTHR30625">
    <property type="entry name" value="PROTEIN TOLQ"/>
    <property type="match status" value="1"/>
</dbReference>
<evidence type="ECO:0000313" key="11">
    <source>
        <dbReference type="EMBL" id="TCG05897.1"/>
    </source>
</evidence>
<comment type="subcellular location">
    <subcellularLocation>
        <location evidence="1">Cell membrane</location>
        <topology evidence="1">Multi-pass membrane protein</topology>
    </subcellularLocation>
    <subcellularLocation>
        <location evidence="8">Membrane</location>
        <topology evidence="8">Multi-pass membrane protein</topology>
    </subcellularLocation>
</comment>
<dbReference type="InterPro" id="IPR002898">
    <property type="entry name" value="MotA_ExbB_proton_chnl"/>
</dbReference>
<sequence length="215" mass="23409">MQEWTGFLAAVRTGGWVMYPLSLLAVLALTIIIDRAYVFMRFAHVPVNVLRSTRLGADGSTPTWAASLSRLAAHNAFNRMSEPWLPEPAAPLWLREASSQSVAAQIERDMSRGLWLLETIVTAAPLLGLLGTIVGMMRSFQLFGGNGLVDPGGVTGGVAQSLVATAIGLVVAVFALFAFNYFSRRLDRLMDELESFANARLNEMRLARGNDGERP</sequence>
<evidence type="ECO:0000313" key="12">
    <source>
        <dbReference type="Proteomes" id="UP000294200"/>
    </source>
</evidence>
<dbReference type="GO" id="GO:0017038">
    <property type="term" value="P:protein import"/>
    <property type="evidence" value="ECO:0007669"/>
    <property type="project" value="TreeGrafter"/>
</dbReference>
<reference evidence="11 12" key="1">
    <citation type="submission" date="2017-02" db="EMBL/GenBank/DDBJ databases">
        <title>Paraburkholderia sophoroidis sp. nov. and Paraburkholderia steynii sp. nov. rhizobial symbionts of the fynbos legume Hypocalyptus sophoroides.</title>
        <authorList>
            <person name="Steenkamp E.T."/>
            <person name="Beukes C.W."/>
            <person name="Van Zyl E."/>
            <person name="Avontuur J."/>
            <person name="Chan W.Y."/>
            <person name="Hassen A."/>
            <person name="Palmer M."/>
            <person name="Mthombeni L."/>
            <person name="Phalane F."/>
            <person name="Sereme K."/>
            <person name="Venter S.N."/>
        </authorList>
    </citation>
    <scope>NUCLEOTIDE SEQUENCE [LARGE SCALE GENOMIC DNA]</scope>
    <source>
        <strain evidence="11 12">HC1.1ba</strain>
    </source>
</reference>
<feature type="transmembrane region" description="Helical" evidence="9">
    <location>
        <begin position="157"/>
        <end position="182"/>
    </location>
</feature>
<feature type="transmembrane region" description="Helical" evidence="9">
    <location>
        <begin position="114"/>
        <end position="137"/>
    </location>
</feature>
<evidence type="ECO:0000256" key="8">
    <source>
        <dbReference type="RuleBase" id="RU004057"/>
    </source>
</evidence>
<feature type="domain" description="MotA/TolQ/ExbB proton channel" evidence="10">
    <location>
        <begin position="96"/>
        <end position="194"/>
    </location>
</feature>
<evidence type="ECO:0000259" key="10">
    <source>
        <dbReference type="Pfam" id="PF01618"/>
    </source>
</evidence>
<dbReference type="AlphaFoldDB" id="A0A4R0XFG9"/>
<dbReference type="Pfam" id="PF01618">
    <property type="entry name" value="MotA_ExbB"/>
    <property type="match status" value="1"/>
</dbReference>
<evidence type="ECO:0000256" key="7">
    <source>
        <dbReference type="ARBA" id="ARBA00023136"/>
    </source>
</evidence>
<evidence type="ECO:0000256" key="9">
    <source>
        <dbReference type="SAM" id="Phobius"/>
    </source>
</evidence>
<dbReference type="EMBL" id="MWML01000138">
    <property type="protein sequence ID" value="TCG05897.1"/>
    <property type="molecule type" value="Genomic_DNA"/>
</dbReference>
<keyword evidence="5 8" id="KW-0653">Protein transport</keyword>
<evidence type="ECO:0000256" key="5">
    <source>
        <dbReference type="ARBA" id="ARBA00022927"/>
    </source>
</evidence>
<evidence type="ECO:0000256" key="6">
    <source>
        <dbReference type="ARBA" id="ARBA00022989"/>
    </source>
</evidence>
<accession>A0A4R0XFG9</accession>
<evidence type="ECO:0000256" key="2">
    <source>
        <dbReference type="ARBA" id="ARBA00022448"/>
    </source>
</evidence>
<dbReference type="PANTHER" id="PTHR30625:SF15">
    <property type="entry name" value="BIOPOLYMER TRANSPORT PROTEIN EXBB"/>
    <property type="match status" value="1"/>
</dbReference>
<dbReference type="GO" id="GO:0005886">
    <property type="term" value="C:plasma membrane"/>
    <property type="evidence" value="ECO:0007669"/>
    <property type="project" value="UniProtKB-SubCell"/>
</dbReference>
<gene>
    <name evidence="11" type="ORF">BZM27_30270</name>
</gene>
<protein>
    <submittedName>
        <fullName evidence="11">Biopolymer transporter ExbB</fullName>
    </submittedName>
</protein>
<name>A0A4R0XFG9_9BURK</name>
<dbReference type="InterPro" id="IPR050790">
    <property type="entry name" value="ExbB/TolQ_transport"/>
</dbReference>